<dbReference type="HAMAP" id="MF_01161">
    <property type="entry name" value="tRNA_Ile_lys_synt"/>
    <property type="match status" value="1"/>
</dbReference>
<dbReference type="GeneID" id="78461582"/>
<dbReference type="Proteomes" id="UP001566204">
    <property type="component" value="Unassembled WGS sequence"/>
</dbReference>
<evidence type="ECO:0000313" key="13">
    <source>
        <dbReference type="Proteomes" id="UP001566204"/>
    </source>
</evidence>
<keyword evidence="5 8" id="KW-0547">Nucleotide-binding</keyword>
<evidence type="ECO:0000313" key="12">
    <source>
        <dbReference type="Proteomes" id="UP000308196"/>
    </source>
</evidence>
<sequence>MNVLERLMGYIEKEHLMMPHEKILLTVSGGKDSMLMAHLFTKAGFHIAIAHCNFQLRGEDSDLDEALVRGFAKEHGIPIYVNHFETKAYAKERQISIQMAARELRYTWFEQLRRELQFDRIAVAQHLNDHIETVLLNLSRGTGLQGLQGILPLRDRIIRPLLFLKASEIEHYVNEYGIAYRDDQSNFSTKYARNKIRIDIIPHFKKLQPDFEAVFEQNITHFKESYQLLQQFVDPIRKKLFLPTAEGWLVRKEDLEEYLHNLPLLYELFSAFNFSKTVLADLQAAWTKESGRVFQSDCYHMLLDREDLFIRKKEFISSDEALITSETATVEWKQYCFHASISNDLAIIRAKNVAKFDYDLLVFPLTVRSWKIGDSFYPLGMEGRKKLSDFFINKKISLFEKENIPILVNGNGDILWVANYRMDNRYKITANTKKVLTLVCDLNTHI</sequence>
<dbReference type="InterPro" id="IPR012796">
    <property type="entry name" value="Lysidine-tRNA-synth_C"/>
</dbReference>
<reference evidence="11 12" key="1">
    <citation type="submission" date="2019-05" db="EMBL/GenBank/DDBJ databases">
        <authorList>
            <consortium name="Pathogen Informatics"/>
        </authorList>
    </citation>
    <scope>NUCLEOTIDE SEQUENCE [LARGE SCALE GENOMIC DNA]</scope>
    <source>
        <strain evidence="11 12">NCTC11429</strain>
    </source>
</reference>
<proteinExistence type="inferred from homology"/>
<keyword evidence="2 8" id="KW-0963">Cytoplasm</keyword>
<dbReference type="EC" id="6.3.4.19" evidence="8"/>
<evidence type="ECO:0000256" key="8">
    <source>
        <dbReference type="HAMAP-Rule" id="MF_01161"/>
    </source>
</evidence>
<dbReference type="PANTHER" id="PTHR43033">
    <property type="entry name" value="TRNA(ILE)-LYSIDINE SYNTHASE-RELATED"/>
    <property type="match status" value="1"/>
</dbReference>
<keyword evidence="13" id="KW-1185">Reference proteome</keyword>
<comment type="similarity">
    <text evidence="8">Belongs to the tRNA(Ile)-lysidine synthase family.</text>
</comment>
<accession>A0A4U9UGN6</accession>
<comment type="function">
    <text evidence="8">Ligates lysine onto the cytidine present at position 34 of the AUA codon-specific tRNA(Ile) that contains the anticodon CAU, in an ATP-dependent manner. Cytidine is converted to lysidine, thus changing the amino acid specificity of the tRNA from methionine to isoleucine.</text>
</comment>
<dbReference type="InterPro" id="IPR012795">
    <property type="entry name" value="tRNA_Ile_lys_synt_N"/>
</dbReference>
<dbReference type="SUPFAM" id="SSF52402">
    <property type="entry name" value="Adenine nucleotide alpha hydrolases-like"/>
    <property type="match status" value="1"/>
</dbReference>
<dbReference type="KEGG" id="stha:NCTC11429_00790"/>
<dbReference type="Proteomes" id="UP000308196">
    <property type="component" value="Chromosome"/>
</dbReference>
<gene>
    <name evidence="8 11" type="primary">tilS</name>
    <name evidence="10" type="ORF">ABTW24_01325</name>
    <name evidence="11" type="ORF">NCTC11429_00790</name>
</gene>
<evidence type="ECO:0000313" key="10">
    <source>
        <dbReference type="EMBL" id="MEZ0450235.1"/>
    </source>
</evidence>
<dbReference type="EMBL" id="LR590484">
    <property type="protein sequence ID" value="VTR31189.1"/>
    <property type="molecule type" value="Genomic_DNA"/>
</dbReference>
<organism evidence="11 12">
    <name type="scientific">Sphingobacterium thalpophilum</name>
    <dbReference type="NCBI Taxonomy" id="259"/>
    <lineage>
        <taxon>Bacteria</taxon>
        <taxon>Pseudomonadati</taxon>
        <taxon>Bacteroidota</taxon>
        <taxon>Sphingobacteriia</taxon>
        <taxon>Sphingobacteriales</taxon>
        <taxon>Sphingobacteriaceae</taxon>
        <taxon>Sphingobacterium</taxon>
    </lineage>
</organism>
<feature type="binding site" evidence="8">
    <location>
        <begin position="28"/>
        <end position="33"/>
    </location>
    <ligand>
        <name>ATP</name>
        <dbReference type="ChEBI" id="CHEBI:30616"/>
    </ligand>
</feature>
<dbReference type="SUPFAM" id="SSF56037">
    <property type="entry name" value="PheT/TilS domain"/>
    <property type="match status" value="1"/>
</dbReference>
<comment type="catalytic activity">
    <reaction evidence="7 8">
        <text>cytidine(34) in tRNA(Ile2) + L-lysine + ATP = lysidine(34) in tRNA(Ile2) + AMP + diphosphate + H(+)</text>
        <dbReference type="Rhea" id="RHEA:43744"/>
        <dbReference type="Rhea" id="RHEA-COMP:10625"/>
        <dbReference type="Rhea" id="RHEA-COMP:10670"/>
        <dbReference type="ChEBI" id="CHEBI:15378"/>
        <dbReference type="ChEBI" id="CHEBI:30616"/>
        <dbReference type="ChEBI" id="CHEBI:32551"/>
        <dbReference type="ChEBI" id="CHEBI:33019"/>
        <dbReference type="ChEBI" id="CHEBI:82748"/>
        <dbReference type="ChEBI" id="CHEBI:83665"/>
        <dbReference type="ChEBI" id="CHEBI:456215"/>
        <dbReference type="EC" id="6.3.4.19"/>
    </reaction>
</comment>
<dbReference type="GO" id="GO:0032267">
    <property type="term" value="F:tRNA(Ile)-lysidine synthase activity"/>
    <property type="evidence" value="ECO:0007669"/>
    <property type="project" value="UniProtKB-EC"/>
</dbReference>
<dbReference type="Pfam" id="PF01171">
    <property type="entry name" value="ATP_bind_3"/>
    <property type="match status" value="1"/>
</dbReference>
<dbReference type="AlphaFoldDB" id="A0A4U9UGN6"/>
<dbReference type="InterPro" id="IPR012094">
    <property type="entry name" value="tRNA_Ile_lys_synt"/>
</dbReference>
<comment type="domain">
    <text evidence="8">The N-terminal region contains the highly conserved SGGXDS motif, predicted to be a P-loop motif involved in ATP binding.</text>
</comment>
<dbReference type="Pfam" id="PF11734">
    <property type="entry name" value="TilS_C"/>
    <property type="match status" value="1"/>
</dbReference>
<evidence type="ECO:0000259" key="9">
    <source>
        <dbReference type="SMART" id="SM00977"/>
    </source>
</evidence>
<evidence type="ECO:0000313" key="11">
    <source>
        <dbReference type="EMBL" id="VTR31189.1"/>
    </source>
</evidence>
<comment type="subcellular location">
    <subcellularLocation>
        <location evidence="1 8">Cytoplasm</location>
    </subcellularLocation>
</comment>
<dbReference type="NCBIfam" id="TIGR02433">
    <property type="entry name" value="lysidine_TilS_C"/>
    <property type="match status" value="1"/>
</dbReference>
<dbReference type="InterPro" id="IPR014729">
    <property type="entry name" value="Rossmann-like_a/b/a_fold"/>
</dbReference>
<dbReference type="InterPro" id="IPR011063">
    <property type="entry name" value="TilS/TtcA_N"/>
</dbReference>
<dbReference type="GO" id="GO:0005524">
    <property type="term" value="F:ATP binding"/>
    <property type="evidence" value="ECO:0007669"/>
    <property type="project" value="UniProtKB-UniRule"/>
</dbReference>
<keyword evidence="6 8" id="KW-0067">ATP-binding</keyword>
<dbReference type="STRING" id="1123265.GCA_000686625_02960"/>
<dbReference type="NCBIfam" id="TIGR02432">
    <property type="entry name" value="lysidine_TilS_N"/>
    <property type="match status" value="1"/>
</dbReference>
<evidence type="ECO:0000256" key="4">
    <source>
        <dbReference type="ARBA" id="ARBA00022694"/>
    </source>
</evidence>
<dbReference type="CDD" id="cd01992">
    <property type="entry name" value="TilS_N"/>
    <property type="match status" value="1"/>
</dbReference>
<keyword evidence="4 8" id="KW-0819">tRNA processing</keyword>
<dbReference type="PANTHER" id="PTHR43033:SF1">
    <property type="entry name" value="TRNA(ILE)-LYSIDINE SYNTHASE-RELATED"/>
    <property type="match status" value="1"/>
</dbReference>
<evidence type="ECO:0000256" key="5">
    <source>
        <dbReference type="ARBA" id="ARBA00022741"/>
    </source>
</evidence>
<evidence type="ECO:0000256" key="2">
    <source>
        <dbReference type="ARBA" id="ARBA00022490"/>
    </source>
</evidence>
<dbReference type="Gene3D" id="3.40.50.620">
    <property type="entry name" value="HUPs"/>
    <property type="match status" value="1"/>
</dbReference>
<dbReference type="GO" id="GO:0005737">
    <property type="term" value="C:cytoplasm"/>
    <property type="evidence" value="ECO:0007669"/>
    <property type="project" value="UniProtKB-SubCell"/>
</dbReference>
<feature type="domain" description="Lysidine-tRNA(Ile) synthetase C-terminal" evidence="9">
    <location>
        <begin position="365"/>
        <end position="438"/>
    </location>
</feature>
<evidence type="ECO:0000256" key="3">
    <source>
        <dbReference type="ARBA" id="ARBA00022598"/>
    </source>
</evidence>
<keyword evidence="3 8" id="KW-0436">Ligase</keyword>
<dbReference type="GO" id="GO:0006400">
    <property type="term" value="P:tRNA modification"/>
    <property type="evidence" value="ECO:0007669"/>
    <property type="project" value="UniProtKB-UniRule"/>
</dbReference>
<dbReference type="SMART" id="SM00977">
    <property type="entry name" value="TilS_C"/>
    <property type="match status" value="1"/>
</dbReference>
<evidence type="ECO:0000256" key="7">
    <source>
        <dbReference type="ARBA" id="ARBA00048539"/>
    </source>
</evidence>
<evidence type="ECO:0000256" key="6">
    <source>
        <dbReference type="ARBA" id="ARBA00022840"/>
    </source>
</evidence>
<name>A0A4U9UGN6_9SPHI</name>
<protein>
    <recommendedName>
        <fullName evidence="8">tRNA(Ile)-lysidine synthase</fullName>
        <ecNumber evidence="8">6.3.4.19</ecNumber>
    </recommendedName>
    <alternativeName>
        <fullName evidence="8">tRNA(Ile)-2-lysyl-cytidine synthase</fullName>
    </alternativeName>
    <alternativeName>
        <fullName evidence="8">tRNA(Ile)-lysidine synthetase</fullName>
    </alternativeName>
</protein>
<evidence type="ECO:0000256" key="1">
    <source>
        <dbReference type="ARBA" id="ARBA00004496"/>
    </source>
</evidence>
<dbReference type="EMBL" id="JBEOQB010000001">
    <property type="protein sequence ID" value="MEZ0450235.1"/>
    <property type="molecule type" value="Genomic_DNA"/>
</dbReference>
<reference evidence="10 13" key="2">
    <citation type="submission" date="2024-06" db="EMBL/GenBank/DDBJ databases">
        <title>Soil Sphingobacterium thalpophilum.</title>
        <authorList>
            <person name="Yang J."/>
            <person name="Li J."/>
        </authorList>
    </citation>
    <scope>NUCLEOTIDE SEQUENCE [LARGE SCALE GENOMIC DNA]</scope>
    <source>
        <strain evidence="10 13">22g91tb</strain>
    </source>
</reference>
<dbReference type="RefSeq" id="WP_028072549.1">
    <property type="nucleotide sequence ID" value="NZ_CP141191.1"/>
</dbReference>